<keyword evidence="2" id="KW-0812">Transmembrane</keyword>
<dbReference type="Proteomes" id="UP000317550">
    <property type="component" value="Chromosome"/>
</dbReference>
<name>A0A516SBA6_9NEIS</name>
<dbReference type="RefSeq" id="WP_143856358.1">
    <property type="nucleotide sequence ID" value="NZ_CP041730.1"/>
</dbReference>
<dbReference type="Pfam" id="PF00691">
    <property type="entry name" value="OmpA"/>
    <property type="match status" value="1"/>
</dbReference>
<dbReference type="NCBIfam" id="TIGR03350">
    <property type="entry name" value="type_VI_ompA"/>
    <property type="match status" value="1"/>
</dbReference>
<dbReference type="InterPro" id="IPR017732">
    <property type="entry name" value="T4/T6SS_DotU"/>
</dbReference>
<sequence>MLNQTVAEQRFAPEGAEAAAIPAPFEANSLAYEYAELAAIQLGGLNPLVRAAQPLLQLVPLLRLTMTPPTMEALRGQLMEMTKTFVADCQQQRIAVELLATARYCLCTLLDEVISATPWGGGGAWASRSLLVTFHGEAAGGEQFFKLLQRLAQDPKSNIDGLELCYLILALGLQGRYRLVEGGRGELEQLRAWLRQLIRGQRGVPEAELSPQWRGVVDRRSPLLRMKPLWLTLGLATLAVVLLYGGLRWRLESGNDTLLAELQQIGLETPRKPVVAKPLLELRLAQLLAPEIAARLLSVQEGGDRSVVTLFGDGLFASGSAEVQPAYRPLLGRLTEALRTVPGRVVIAGHTDDRKLTSNRFGSNWQLSQARADAVLAILRQAGQPERFLTQGRGELEPLVANDSPANQARNRRVVITVLAPGAAL</sequence>
<feature type="transmembrane region" description="Helical" evidence="2">
    <location>
        <begin position="229"/>
        <end position="247"/>
    </location>
</feature>
<feature type="domain" description="OmpA-like" evidence="3">
    <location>
        <begin position="303"/>
        <end position="422"/>
    </location>
</feature>
<keyword evidence="2" id="KW-1133">Transmembrane helix</keyword>
<keyword evidence="5" id="KW-1185">Reference proteome</keyword>
<evidence type="ECO:0000313" key="4">
    <source>
        <dbReference type="EMBL" id="QDQ25433.1"/>
    </source>
</evidence>
<evidence type="ECO:0000256" key="1">
    <source>
        <dbReference type="PROSITE-ProRule" id="PRU00473"/>
    </source>
</evidence>
<organism evidence="4 5">
    <name type="scientific">Chitinimonas arctica</name>
    <dbReference type="NCBI Taxonomy" id="2594795"/>
    <lineage>
        <taxon>Bacteria</taxon>
        <taxon>Pseudomonadati</taxon>
        <taxon>Pseudomonadota</taxon>
        <taxon>Betaproteobacteria</taxon>
        <taxon>Neisseriales</taxon>
        <taxon>Chitinibacteraceae</taxon>
        <taxon>Chitinimonas</taxon>
    </lineage>
</organism>
<dbReference type="InterPro" id="IPR036737">
    <property type="entry name" value="OmpA-like_sf"/>
</dbReference>
<reference evidence="5" key="1">
    <citation type="submission" date="2019-07" db="EMBL/GenBank/DDBJ databases">
        <title>Chitinimonas sp. nov., isolated from Ny-Alesund, arctica soil.</title>
        <authorList>
            <person name="Xu Q."/>
            <person name="Peng F."/>
        </authorList>
    </citation>
    <scope>NUCLEOTIDE SEQUENCE [LARGE SCALE GENOMIC DNA]</scope>
    <source>
        <strain evidence="5">R3-44</strain>
    </source>
</reference>
<dbReference type="AlphaFoldDB" id="A0A516SBA6"/>
<proteinExistence type="predicted"/>
<dbReference type="NCBIfam" id="TIGR03349">
    <property type="entry name" value="IV_VI_DotU"/>
    <property type="match status" value="1"/>
</dbReference>
<dbReference type="SUPFAM" id="SSF103088">
    <property type="entry name" value="OmpA-like"/>
    <property type="match status" value="1"/>
</dbReference>
<dbReference type="CDD" id="cd07185">
    <property type="entry name" value="OmpA_C-like"/>
    <property type="match status" value="1"/>
</dbReference>
<keyword evidence="1 2" id="KW-0472">Membrane</keyword>
<dbReference type="InterPro" id="IPR038522">
    <property type="entry name" value="T4/T6SS_DotU_sf"/>
</dbReference>
<dbReference type="KEGG" id="cari:FNU76_03155"/>
<dbReference type="InterPro" id="IPR006665">
    <property type="entry name" value="OmpA-like"/>
</dbReference>
<evidence type="ECO:0000256" key="2">
    <source>
        <dbReference type="SAM" id="Phobius"/>
    </source>
</evidence>
<dbReference type="InterPro" id="IPR017733">
    <property type="entry name" value="OmpA-like_dom_proteobacteria"/>
</dbReference>
<gene>
    <name evidence="4" type="primary">tssL</name>
    <name evidence="4" type="ORF">FNU76_03155</name>
</gene>
<dbReference type="OrthoDB" id="5186344at2"/>
<accession>A0A516SBA6</accession>
<dbReference type="PROSITE" id="PS51123">
    <property type="entry name" value="OMPA_2"/>
    <property type="match status" value="1"/>
</dbReference>
<dbReference type="NCBIfam" id="NF038228">
    <property type="entry name" value="IcmH_DotU_IVB"/>
    <property type="match status" value="1"/>
</dbReference>
<dbReference type="GO" id="GO:0016020">
    <property type="term" value="C:membrane"/>
    <property type="evidence" value="ECO:0007669"/>
    <property type="project" value="UniProtKB-UniRule"/>
</dbReference>
<dbReference type="Gene3D" id="3.30.1330.60">
    <property type="entry name" value="OmpA-like domain"/>
    <property type="match status" value="1"/>
</dbReference>
<dbReference type="Gene3D" id="1.25.40.590">
    <property type="entry name" value="Type IV / VI secretion system, DotU"/>
    <property type="match status" value="1"/>
</dbReference>
<dbReference type="Pfam" id="PF09850">
    <property type="entry name" value="DotU"/>
    <property type="match status" value="1"/>
</dbReference>
<evidence type="ECO:0000259" key="3">
    <source>
        <dbReference type="PROSITE" id="PS51123"/>
    </source>
</evidence>
<protein>
    <submittedName>
        <fullName evidence="4">Type VI secretion system protein TssL</fullName>
    </submittedName>
</protein>
<dbReference type="EMBL" id="CP041730">
    <property type="protein sequence ID" value="QDQ25433.1"/>
    <property type="molecule type" value="Genomic_DNA"/>
</dbReference>
<dbReference type="PANTHER" id="PTHR38033:SF1">
    <property type="entry name" value="DOTU FAMILY TYPE IV_VI SECRETION SYSTEM PROTEIN"/>
    <property type="match status" value="1"/>
</dbReference>
<dbReference type="PANTHER" id="PTHR38033">
    <property type="entry name" value="MEMBRANE PROTEIN-RELATED"/>
    <property type="match status" value="1"/>
</dbReference>
<evidence type="ECO:0000313" key="5">
    <source>
        <dbReference type="Proteomes" id="UP000317550"/>
    </source>
</evidence>